<evidence type="ECO:0000259" key="3">
    <source>
        <dbReference type="PROSITE" id="PS50213"/>
    </source>
</evidence>
<keyword evidence="5" id="KW-1185">Reference proteome</keyword>
<feature type="chain" id="PRO_5043822396" description="FAS1 domain-containing protein" evidence="2">
    <location>
        <begin position="22"/>
        <end position="600"/>
    </location>
</feature>
<gene>
    <name evidence="4" type="ORF">WJX73_000549</name>
</gene>
<feature type="compositionally biased region" description="Low complexity" evidence="1">
    <location>
        <begin position="564"/>
        <end position="588"/>
    </location>
</feature>
<dbReference type="SUPFAM" id="SSF82153">
    <property type="entry name" value="FAS1 domain"/>
    <property type="match status" value="1"/>
</dbReference>
<evidence type="ECO:0000313" key="5">
    <source>
        <dbReference type="Proteomes" id="UP001465755"/>
    </source>
</evidence>
<evidence type="ECO:0000313" key="4">
    <source>
        <dbReference type="EMBL" id="KAK9800271.1"/>
    </source>
</evidence>
<keyword evidence="2" id="KW-0732">Signal</keyword>
<dbReference type="PROSITE" id="PS51257">
    <property type="entry name" value="PROKAR_LIPOPROTEIN"/>
    <property type="match status" value="1"/>
</dbReference>
<organism evidence="4 5">
    <name type="scientific">Symbiochloris irregularis</name>
    <dbReference type="NCBI Taxonomy" id="706552"/>
    <lineage>
        <taxon>Eukaryota</taxon>
        <taxon>Viridiplantae</taxon>
        <taxon>Chlorophyta</taxon>
        <taxon>core chlorophytes</taxon>
        <taxon>Trebouxiophyceae</taxon>
        <taxon>Trebouxiales</taxon>
        <taxon>Trebouxiaceae</taxon>
        <taxon>Symbiochloris</taxon>
    </lineage>
</organism>
<dbReference type="Proteomes" id="UP001465755">
    <property type="component" value="Unassembled WGS sequence"/>
</dbReference>
<comment type="caution">
    <text evidence="4">The sequence shown here is derived from an EMBL/GenBank/DDBJ whole genome shotgun (WGS) entry which is preliminary data.</text>
</comment>
<protein>
    <recommendedName>
        <fullName evidence="3">FAS1 domain-containing protein</fullName>
    </recommendedName>
</protein>
<feature type="signal peptide" evidence="2">
    <location>
        <begin position="1"/>
        <end position="21"/>
    </location>
</feature>
<dbReference type="SMART" id="SM00554">
    <property type="entry name" value="FAS1"/>
    <property type="match status" value="1"/>
</dbReference>
<reference evidence="4 5" key="1">
    <citation type="journal article" date="2024" name="Nat. Commun.">
        <title>Phylogenomics reveals the evolutionary origins of lichenization in chlorophyte algae.</title>
        <authorList>
            <person name="Puginier C."/>
            <person name="Libourel C."/>
            <person name="Otte J."/>
            <person name="Skaloud P."/>
            <person name="Haon M."/>
            <person name="Grisel S."/>
            <person name="Petersen M."/>
            <person name="Berrin J.G."/>
            <person name="Delaux P.M."/>
            <person name="Dal Grande F."/>
            <person name="Keller J."/>
        </authorList>
    </citation>
    <scope>NUCLEOTIDE SEQUENCE [LARGE SCALE GENOMIC DNA]</scope>
    <source>
        <strain evidence="4 5">SAG 2036</strain>
    </source>
</reference>
<name>A0AAW1NY60_9CHLO</name>
<feature type="domain" description="FAS1" evidence="3">
    <location>
        <begin position="23"/>
        <end position="143"/>
    </location>
</feature>
<dbReference type="PROSITE" id="PS50213">
    <property type="entry name" value="FAS1"/>
    <property type="match status" value="1"/>
</dbReference>
<dbReference type="EMBL" id="JALJOQ010000083">
    <property type="protein sequence ID" value="KAK9800271.1"/>
    <property type="molecule type" value="Genomic_DNA"/>
</dbReference>
<proteinExistence type="predicted"/>
<dbReference type="InterPro" id="IPR036378">
    <property type="entry name" value="FAS1_dom_sf"/>
</dbReference>
<dbReference type="InterPro" id="IPR000782">
    <property type="entry name" value="FAS1_domain"/>
</dbReference>
<feature type="compositionally biased region" description="Low complexity" evidence="1">
    <location>
        <begin position="312"/>
        <end position="332"/>
    </location>
</feature>
<dbReference type="AlphaFoldDB" id="A0AAW1NY60"/>
<accession>A0AAW1NY60</accession>
<dbReference type="Pfam" id="PF02469">
    <property type="entry name" value="Fasciclin"/>
    <property type="match status" value="1"/>
</dbReference>
<dbReference type="Gene3D" id="2.30.180.10">
    <property type="entry name" value="FAS1 domain"/>
    <property type="match status" value="1"/>
</dbReference>
<evidence type="ECO:0000256" key="1">
    <source>
        <dbReference type="SAM" id="MobiDB-lite"/>
    </source>
</evidence>
<feature type="region of interest" description="Disordered" evidence="1">
    <location>
        <begin position="300"/>
        <end position="337"/>
    </location>
</feature>
<evidence type="ECO:0000256" key="2">
    <source>
        <dbReference type="SAM" id="SignalP"/>
    </source>
</evidence>
<sequence length="600" mass="60611">MMARRALLVAVGLALAGQILAQSCPTVLDVATNSNLATFSAAISTAGLSDQLSDPTFAGTVFAPTDDAFTALMTALNLSPEQALADTSMLTQVLSTLDGNETLTISDQDGKLQIVSSSGRPASIVTPNLGACQAVVQIVDTVLVPSAVVPANLVSVLAAERPSINITVAPAPAPAEINVTIPSAPAMAPLVKGQLDNTAIPTYTIPLPQVTKTNGQLQVTQPGSITEEVPISPSSSDSGLFSPGALALASAPLAIEIPQVPVLNLPQPKGLFELPGELESAINAHLNSIETGITVSPPPAVEVQSPPTETMAVSGAPVTSSSTPVPSTGTTVELPDLKPELPQPIDAALALKPALPIAADVAVKQAIADKLGKEIPLIPQLPKFVLPKPELPIIGPLKQAVEAKLAQNLSPLAVEAPPIAVSGAPVTTVPVSSPTAFSIPVPENPVTPLKQAVEAKLGNLPSVEVQSPPTAVSGAPVAVTIPSPTTVEIPLPPNPIKGVAYEVVQGVNEAVVPQLPIKPVLSPQALLPELSTAPAPAVLYLGRKDLPGSPANFTIPTNIPLPGDDSSSDSSDSSTPSGPSGQQSTSSSAAISPDEAAAGK</sequence>
<feature type="region of interest" description="Disordered" evidence="1">
    <location>
        <begin position="551"/>
        <end position="600"/>
    </location>
</feature>